<organism evidence="1 2">
    <name type="scientific">Centaurea solstitialis</name>
    <name type="common">yellow star-thistle</name>
    <dbReference type="NCBI Taxonomy" id="347529"/>
    <lineage>
        <taxon>Eukaryota</taxon>
        <taxon>Viridiplantae</taxon>
        <taxon>Streptophyta</taxon>
        <taxon>Embryophyta</taxon>
        <taxon>Tracheophyta</taxon>
        <taxon>Spermatophyta</taxon>
        <taxon>Magnoliopsida</taxon>
        <taxon>eudicotyledons</taxon>
        <taxon>Gunneridae</taxon>
        <taxon>Pentapetalae</taxon>
        <taxon>asterids</taxon>
        <taxon>campanulids</taxon>
        <taxon>Asterales</taxon>
        <taxon>Asteraceae</taxon>
        <taxon>Carduoideae</taxon>
        <taxon>Cardueae</taxon>
        <taxon>Centaureinae</taxon>
        <taxon>Centaurea</taxon>
    </lineage>
</organism>
<dbReference type="PANTHER" id="PTHR47592:SF29">
    <property type="entry name" value="ZINC FINGER, CCHC-TYPE"/>
    <property type="match status" value="1"/>
</dbReference>
<evidence type="ECO:0000313" key="2">
    <source>
        <dbReference type="Proteomes" id="UP001172457"/>
    </source>
</evidence>
<dbReference type="AlphaFoldDB" id="A0AA38WHR6"/>
<name>A0AA38WHR6_9ASTR</name>
<evidence type="ECO:0008006" key="3">
    <source>
        <dbReference type="Google" id="ProtNLM"/>
    </source>
</evidence>
<keyword evidence="2" id="KW-1185">Reference proteome</keyword>
<comment type="caution">
    <text evidence="1">The sequence shown here is derived from an EMBL/GenBank/DDBJ whole genome shotgun (WGS) entry which is preliminary data.</text>
</comment>
<protein>
    <recommendedName>
        <fullName evidence="3">Zinc finger, CCHC-type</fullName>
    </recommendedName>
</protein>
<dbReference type="PANTHER" id="PTHR47592">
    <property type="entry name" value="PBF68 PROTEIN"/>
    <property type="match status" value="1"/>
</dbReference>
<sequence>MEQYHELLRILGQFVQHNLKMDETIAVAMIIDKLPLSWKEFKHTLKHNKEELSLVQLGSHFRIEESLRTWEFDNNPKGRTMLKCGKSRHFKKDCRVRKVNKEVGQSVGLRIQESKDDEVAWWVDLVPQVICQPIENEFVVKMGNVATEPIKGLGHVLLRIHS</sequence>
<dbReference type="EMBL" id="JARYMX010000002">
    <property type="protein sequence ID" value="KAJ9561377.1"/>
    <property type="molecule type" value="Genomic_DNA"/>
</dbReference>
<reference evidence="1" key="1">
    <citation type="submission" date="2023-03" db="EMBL/GenBank/DDBJ databases">
        <title>Chromosome-scale reference genome and RAD-based genetic map of yellow starthistle (Centaurea solstitialis) reveal putative structural variation and QTLs associated with invader traits.</title>
        <authorList>
            <person name="Reatini B."/>
            <person name="Cang F.A."/>
            <person name="Jiang Q."/>
            <person name="Mckibben M.T.W."/>
            <person name="Barker M.S."/>
            <person name="Rieseberg L.H."/>
            <person name="Dlugosch K.M."/>
        </authorList>
    </citation>
    <scope>NUCLEOTIDE SEQUENCE</scope>
    <source>
        <strain evidence="1">CAN-66</strain>
        <tissue evidence="1">Leaf</tissue>
    </source>
</reference>
<proteinExistence type="predicted"/>
<dbReference type="Proteomes" id="UP001172457">
    <property type="component" value="Chromosome 2"/>
</dbReference>
<evidence type="ECO:0000313" key="1">
    <source>
        <dbReference type="EMBL" id="KAJ9561377.1"/>
    </source>
</evidence>
<accession>A0AA38WHR6</accession>
<gene>
    <name evidence="1" type="ORF">OSB04_006537</name>
</gene>